<keyword evidence="3" id="KW-1185">Reference proteome</keyword>
<reference evidence="2 3" key="1">
    <citation type="submission" date="2017-11" db="EMBL/GenBank/DDBJ databases">
        <title>De-novo sequencing of pomegranate (Punica granatum L.) genome.</title>
        <authorList>
            <person name="Akparov Z."/>
            <person name="Amiraslanov A."/>
            <person name="Hajiyeva S."/>
            <person name="Abbasov M."/>
            <person name="Kaur K."/>
            <person name="Hamwieh A."/>
            <person name="Solovyev V."/>
            <person name="Salamov A."/>
            <person name="Braich B."/>
            <person name="Kosarev P."/>
            <person name="Mahmoud A."/>
            <person name="Hajiyev E."/>
            <person name="Babayeva S."/>
            <person name="Izzatullayeva V."/>
            <person name="Mammadov A."/>
            <person name="Mammadov A."/>
            <person name="Sharifova S."/>
            <person name="Ojaghi J."/>
            <person name="Eynullazada K."/>
            <person name="Bayramov B."/>
            <person name="Abdulazimova A."/>
            <person name="Shahmuradov I."/>
        </authorList>
    </citation>
    <scope>NUCLEOTIDE SEQUENCE [LARGE SCALE GENOMIC DNA]</scope>
    <source>
        <strain evidence="3">cv. AG2017</strain>
        <tissue evidence="2">Leaf</tissue>
    </source>
</reference>
<comment type="caution">
    <text evidence="2">The sequence shown here is derived from an EMBL/GenBank/DDBJ whole genome shotgun (WGS) entry which is preliminary data.</text>
</comment>
<gene>
    <name evidence="2" type="ORF">CRG98_022282</name>
</gene>
<evidence type="ECO:0000313" key="3">
    <source>
        <dbReference type="Proteomes" id="UP000233551"/>
    </source>
</evidence>
<organism evidence="2 3">
    <name type="scientific">Punica granatum</name>
    <name type="common">Pomegranate</name>
    <dbReference type="NCBI Taxonomy" id="22663"/>
    <lineage>
        <taxon>Eukaryota</taxon>
        <taxon>Viridiplantae</taxon>
        <taxon>Streptophyta</taxon>
        <taxon>Embryophyta</taxon>
        <taxon>Tracheophyta</taxon>
        <taxon>Spermatophyta</taxon>
        <taxon>Magnoliopsida</taxon>
        <taxon>eudicotyledons</taxon>
        <taxon>Gunneridae</taxon>
        <taxon>Pentapetalae</taxon>
        <taxon>rosids</taxon>
        <taxon>malvids</taxon>
        <taxon>Myrtales</taxon>
        <taxon>Lythraceae</taxon>
        <taxon>Punica</taxon>
    </lineage>
</organism>
<dbReference type="PANTHER" id="PTHR37610">
    <property type="entry name" value="CCHC-TYPE DOMAIN-CONTAINING PROTEIN"/>
    <property type="match status" value="1"/>
</dbReference>
<protein>
    <submittedName>
        <fullName evidence="2">Uncharacterized protein</fullName>
    </submittedName>
</protein>
<name>A0A2I0JM42_PUNGR</name>
<sequence length="295" mass="33292">MVTGHVNCASSKKQVGFIDCSLEKPRDDDPLKERWEKCNFMVLAWMFNTMEGSLQATVAYAVDARSSWDDLKERFYEGNQSRVFQIKIDICLLKQEGLSVQDYYGKLKLLWDELEFYLEHRGCSCGASSMIVAHGEAEKCYQVLMGLTSEFNTIRLTILSIEPLPNLNKVYKMVASEKRQKMVARSREAVPESAVFLAKEETEHRRAGMNRLQSFGEGRATCSHCGKLGHTRNTCCALIGYPTWHSKSKSNSGKVPNKDRTSKAVGCKGKPKPSRARTERTLPRQCRGQACEPST</sequence>
<dbReference type="EMBL" id="PGOL01001512">
    <property type="protein sequence ID" value="PKI57337.1"/>
    <property type="molecule type" value="Genomic_DNA"/>
</dbReference>
<dbReference type="AlphaFoldDB" id="A0A2I0JM42"/>
<accession>A0A2I0JM42</accession>
<dbReference type="Proteomes" id="UP000233551">
    <property type="component" value="Unassembled WGS sequence"/>
</dbReference>
<dbReference type="PANTHER" id="PTHR37610:SF97">
    <property type="entry name" value="RETROTRANSPOSON GAG DOMAIN-CONTAINING PROTEIN"/>
    <property type="match status" value="1"/>
</dbReference>
<proteinExistence type="predicted"/>
<evidence type="ECO:0000256" key="1">
    <source>
        <dbReference type="SAM" id="MobiDB-lite"/>
    </source>
</evidence>
<feature type="region of interest" description="Disordered" evidence="1">
    <location>
        <begin position="246"/>
        <end position="295"/>
    </location>
</feature>
<evidence type="ECO:0000313" key="2">
    <source>
        <dbReference type="EMBL" id="PKI57337.1"/>
    </source>
</evidence>